<gene>
    <name evidence="3" type="ORF">HXX08_17550</name>
    <name evidence="4" type="ORF">OZ401_003192</name>
</gene>
<dbReference type="AlphaFoldDB" id="A0A8T7M6S3"/>
<dbReference type="CDD" id="cd00885">
    <property type="entry name" value="cinA"/>
    <property type="match status" value="1"/>
</dbReference>
<reference evidence="3 5" key="1">
    <citation type="submission" date="2020-06" db="EMBL/GenBank/DDBJ databases">
        <title>Anoxygenic phototrophic Chloroflexota member uses a Type I reaction center.</title>
        <authorList>
            <person name="Tsuji J.M."/>
            <person name="Shaw N.A."/>
            <person name="Nagashima S."/>
            <person name="Venkiteswaran J."/>
            <person name="Schiff S.L."/>
            <person name="Hanada S."/>
            <person name="Tank M."/>
            <person name="Neufeld J.D."/>
        </authorList>
    </citation>
    <scope>NUCLEOTIDE SEQUENCE [LARGE SCALE GENOMIC DNA]</scope>
    <source>
        <strain evidence="3">L227-S17</strain>
    </source>
</reference>
<dbReference type="InterPro" id="IPR041424">
    <property type="entry name" value="CinA_KH"/>
</dbReference>
<dbReference type="PANTHER" id="PTHR13939:SF0">
    <property type="entry name" value="NMN AMIDOHYDROLASE-LIKE PROTEIN YFAY"/>
    <property type="match status" value="1"/>
</dbReference>
<dbReference type="NCBIfam" id="TIGR00200">
    <property type="entry name" value="cinA_nterm"/>
    <property type="match status" value="1"/>
</dbReference>
<dbReference type="Gene3D" id="3.40.980.10">
    <property type="entry name" value="MoaB/Mog-like domain"/>
    <property type="match status" value="1"/>
</dbReference>
<evidence type="ECO:0000256" key="1">
    <source>
        <dbReference type="HAMAP-Rule" id="MF_00226"/>
    </source>
</evidence>
<protein>
    <recommendedName>
        <fullName evidence="1">CinA-like protein</fullName>
    </recommendedName>
</protein>
<dbReference type="PIRSF" id="PIRSF006728">
    <property type="entry name" value="CinA"/>
    <property type="match status" value="1"/>
</dbReference>
<dbReference type="RefSeq" id="WP_341471449.1">
    <property type="nucleotide sequence ID" value="NZ_CP128400.1"/>
</dbReference>
<dbReference type="InterPro" id="IPR036653">
    <property type="entry name" value="CinA-like_C"/>
</dbReference>
<keyword evidence="6" id="KW-1185">Reference proteome</keyword>
<evidence type="ECO:0000313" key="3">
    <source>
        <dbReference type="EMBL" id="NWJ47662.1"/>
    </source>
</evidence>
<feature type="domain" description="MoaB/Mog" evidence="2">
    <location>
        <begin position="4"/>
        <end position="171"/>
    </location>
</feature>
<evidence type="ECO:0000313" key="6">
    <source>
        <dbReference type="Proteomes" id="UP001431572"/>
    </source>
</evidence>
<dbReference type="InterPro" id="IPR050101">
    <property type="entry name" value="CinA"/>
</dbReference>
<evidence type="ECO:0000313" key="4">
    <source>
        <dbReference type="EMBL" id="WJW69568.1"/>
    </source>
</evidence>
<comment type="similarity">
    <text evidence="1">Belongs to the CinA family.</text>
</comment>
<evidence type="ECO:0000313" key="5">
    <source>
        <dbReference type="Proteomes" id="UP000521676"/>
    </source>
</evidence>
<dbReference type="Gene3D" id="3.90.950.20">
    <property type="entry name" value="CinA-like"/>
    <property type="match status" value="1"/>
</dbReference>
<name>A0A8T7M6S3_9CHLR</name>
<dbReference type="HAMAP" id="MF_00226_B">
    <property type="entry name" value="CinA_B"/>
    <property type="match status" value="1"/>
</dbReference>
<dbReference type="EMBL" id="CP128400">
    <property type="protein sequence ID" value="WJW69568.1"/>
    <property type="molecule type" value="Genomic_DNA"/>
</dbReference>
<dbReference type="Pfam" id="PF18146">
    <property type="entry name" value="CinA_KH"/>
    <property type="match status" value="1"/>
</dbReference>
<dbReference type="Gene3D" id="3.30.70.2860">
    <property type="match status" value="1"/>
</dbReference>
<dbReference type="Pfam" id="PF02464">
    <property type="entry name" value="CinA"/>
    <property type="match status" value="1"/>
</dbReference>
<dbReference type="SUPFAM" id="SSF53218">
    <property type="entry name" value="Molybdenum cofactor biosynthesis proteins"/>
    <property type="match status" value="1"/>
</dbReference>
<proteinExistence type="inferred from homology"/>
<dbReference type="NCBIfam" id="NF001813">
    <property type="entry name" value="PRK00549.1"/>
    <property type="match status" value="1"/>
</dbReference>
<dbReference type="SMART" id="SM00852">
    <property type="entry name" value="MoCF_biosynth"/>
    <property type="match status" value="1"/>
</dbReference>
<dbReference type="InterPro" id="IPR008136">
    <property type="entry name" value="CinA_C"/>
</dbReference>
<dbReference type="InterPro" id="IPR008135">
    <property type="entry name" value="Competence-induced_CinA"/>
</dbReference>
<dbReference type="Proteomes" id="UP001431572">
    <property type="component" value="Chromosome 2"/>
</dbReference>
<dbReference type="SUPFAM" id="SSF142433">
    <property type="entry name" value="CinA-like"/>
    <property type="match status" value="1"/>
</dbReference>
<dbReference type="EMBL" id="JACATZ010000003">
    <property type="protein sequence ID" value="NWJ47662.1"/>
    <property type="molecule type" value="Genomic_DNA"/>
</dbReference>
<organism evidence="3 5">
    <name type="scientific">Candidatus Chlorohelix allophototropha</name>
    <dbReference type="NCBI Taxonomy" id="3003348"/>
    <lineage>
        <taxon>Bacteria</taxon>
        <taxon>Bacillati</taxon>
        <taxon>Chloroflexota</taxon>
        <taxon>Chloroflexia</taxon>
        <taxon>Candidatus Chloroheliales</taxon>
        <taxon>Candidatus Chloroheliaceae</taxon>
        <taxon>Candidatus Chlorohelix</taxon>
    </lineage>
</organism>
<dbReference type="NCBIfam" id="TIGR00177">
    <property type="entry name" value="molyb_syn"/>
    <property type="match status" value="1"/>
</dbReference>
<sequence>MKAEILSIGTELLLGQIVDTNAQWLAGELSGHGIDLYFISQVGDNRGRLVETLQRAWNRSELIICSGGLGPTDDDLTREAIGDLLEEKMIVQEPIANALREYFSLRNIIMPEKNIKQAALIPSAEFLDNPIGTAPGWWVSKDGHIIVAMPGVPHEMKQMWENQVVPRLKPLFPPGVILSRTLKILGKGESAVEEMVKDLITSNNPTMATYAKPDGVHLRITAKSADETTARDLIFEMEIKARTILGTLIYGDDDETIEGVVGTMLTDRNLTLGIMEVGTGGMVAALLSEAPNSINFLRGGLVSQQRSMLAGWGVDSNMLEKYGIMSREVAEVMATAARRQTGAEAGLAICVSPGHGEFEGKPAGQIIMAVDLDGHLESSELNYRTKPSEVKRLAAVFSLNLLRRALLK</sequence>
<dbReference type="InterPro" id="IPR036425">
    <property type="entry name" value="MoaB/Mog-like_dom_sf"/>
</dbReference>
<dbReference type="Pfam" id="PF00994">
    <property type="entry name" value="MoCF_biosynth"/>
    <property type="match status" value="1"/>
</dbReference>
<accession>A0A8T7M6S3</accession>
<dbReference type="InterPro" id="IPR001453">
    <property type="entry name" value="MoaB/Mog_dom"/>
</dbReference>
<dbReference type="PANTHER" id="PTHR13939">
    <property type="entry name" value="NICOTINAMIDE-NUCLEOTIDE AMIDOHYDROLASE PNCC"/>
    <property type="match status" value="1"/>
</dbReference>
<evidence type="ECO:0000259" key="2">
    <source>
        <dbReference type="SMART" id="SM00852"/>
    </source>
</evidence>
<dbReference type="Proteomes" id="UP000521676">
    <property type="component" value="Unassembled WGS sequence"/>
</dbReference>
<reference evidence="4" key="2">
    <citation type="journal article" date="2024" name="Nature">
        <title>Anoxygenic phototroph of the Chloroflexota uses a type I reaction centre.</title>
        <authorList>
            <person name="Tsuji J.M."/>
            <person name="Shaw N.A."/>
            <person name="Nagashima S."/>
            <person name="Venkiteswaran J.J."/>
            <person name="Schiff S.L."/>
            <person name="Watanabe T."/>
            <person name="Fukui M."/>
            <person name="Hanada S."/>
            <person name="Tank M."/>
            <person name="Neufeld J.D."/>
        </authorList>
    </citation>
    <scope>NUCLEOTIDE SEQUENCE</scope>
    <source>
        <strain evidence="4">L227-S17</strain>
    </source>
</reference>